<name>A0AAJ7WHM2_9ACAR</name>
<comment type="function">
    <text evidence="8">Sodium-phosphate symporter.</text>
</comment>
<evidence type="ECO:0000256" key="4">
    <source>
        <dbReference type="ARBA" id="ARBA00022592"/>
    </source>
</evidence>
<dbReference type="Pfam" id="PF01384">
    <property type="entry name" value="PHO4"/>
    <property type="match status" value="1"/>
</dbReference>
<feature type="transmembrane region" description="Helical" evidence="8">
    <location>
        <begin position="373"/>
        <end position="391"/>
    </location>
</feature>
<keyword evidence="7 8" id="KW-0472">Membrane</keyword>
<feature type="region of interest" description="Disordered" evidence="9">
    <location>
        <begin position="249"/>
        <end position="270"/>
    </location>
</feature>
<evidence type="ECO:0000313" key="10">
    <source>
        <dbReference type="Proteomes" id="UP000694867"/>
    </source>
</evidence>
<dbReference type="GeneID" id="100905269"/>
<feature type="transmembrane region" description="Helical" evidence="8">
    <location>
        <begin position="6"/>
        <end position="28"/>
    </location>
</feature>
<dbReference type="RefSeq" id="XP_028966318.1">
    <property type="nucleotide sequence ID" value="XM_029110485.1"/>
</dbReference>
<feature type="transmembrane region" description="Helical" evidence="8">
    <location>
        <begin position="346"/>
        <end position="361"/>
    </location>
</feature>
<evidence type="ECO:0000313" key="11">
    <source>
        <dbReference type="RefSeq" id="XP_028966318.1"/>
    </source>
</evidence>
<accession>A0AAJ7WHM2</accession>
<feature type="transmembrane region" description="Helical" evidence="8">
    <location>
        <begin position="49"/>
        <end position="68"/>
    </location>
</feature>
<sequence>MYLDPNEVIWIVALAFIVAFFLAFGVGANDVANSFGTSVGSGVLTLKQACIMATIFEILGACLLGYRVSDTVRKGIFDIAIYEDDEKTLMLGNLAALCGSAMWNIIATAFRLPVSGTHSIVGAVVGFSLVARGFSGINFRGLLKIVASWFISPVLSGLLSASIFYCIRRYIISQKNGFDIGLRALPHIYGATIFINVLSLVLDGPPLLKFDRIPGWAAAAISFLIASCVGFAVWKWYVPKLRTQIQTDEEQADALTEPNKSSQATSDPQLNVDLITGTKTTNGITKSASAASSAAMHAAPPTAKTSELLLQPPKPPKEKPEVARLFSFLQILTAVFGSFAHGGNDVANAVGPLVAVWLIYTDGSVQQTSPTPFWVLLYGGIGISAGLWIWGKRVIQTIGNDLTKVTPTNGFSIEIGAASTVLLASKLGIPISTTHCKVGSIVFVGCTRNQQNVDWILFRGIVAAWLLTLPVTCALTAAIMAVLMQIG</sequence>
<feature type="transmembrane region" description="Helical" evidence="8">
    <location>
        <begin position="145"/>
        <end position="167"/>
    </location>
</feature>
<feature type="compositionally biased region" description="Polar residues" evidence="9">
    <location>
        <begin position="258"/>
        <end position="269"/>
    </location>
</feature>
<feature type="transmembrane region" description="Helical" evidence="8">
    <location>
        <begin position="462"/>
        <end position="484"/>
    </location>
</feature>
<evidence type="ECO:0000256" key="7">
    <source>
        <dbReference type="ARBA" id="ARBA00023136"/>
    </source>
</evidence>
<dbReference type="GO" id="GO:0005315">
    <property type="term" value="F:phosphate transmembrane transporter activity"/>
    <property type="evidence" value="ECO:0007669"/>
    <property type="project" value="InterPro"/>
</dbReference>
<organism evidence="10 11">
    <name type="scientific">Galendromus occidentalis</name>
    <name type="common">western predatory mite</name>
    <dbReference type="NCBI Taxonomy" id="34638"/>
    <lineage>
        <taxon>Eukaryota</taxon>
        <taxon>Metazoa</taxon>
        <taxon>Ecdysozoa</taxon>
        <taxon>Arthropoda</taxon>
        <taxon>Chelicerata</taxon>
        <taxon>Arachnida</taxon>
        <taxon>Acari</taxon>
        <taxon>Parasitiformes</taxon>
        <taxon>Mesostigmata</taxon>
        <taxon>Gamasina</taxon>
        <taxon>Phytoseioidea</taxon>
        <taxon>Phytoseiidae</taxon>
        <taxon>Typhlodrominae</taxon>
        <taxon>Galendromus</taxon>
    </lineage>
</organism>
<evidence type="ECO:0000256" key="8">
    <source>
        <dbReference type="RuleBase" id="RU363058"/>
    </source>
</evidence>
<evidence type="ECO:0000256" key="1">
    <source>
        <dbReference type="ARBA" id="ARBA00004141"/>
    </source>
</evidence>
<evidence type="ECO:0000256" key="2">
    <source>
        <dbReference type="ARBA" id="ARBA00009916"/>
    </source>
</evidence>
<evidence type="ECO:0000256" key="6">
    <source>
        <dbReference type="ARBA" id="ARBA00022989"/>
    </source>
</evidence>
<feature type="transmembrane region" description="Helical" evidence="8">
    <location>
        <begin position="119"/>
        <end position="139"/>
    </location>
</feature>
<keyword evidence="10" id="KW-1185">Reference proteome</keyword>
<evidence type="ECO:0000256" key="5">
    <source>
        <dbReference type="ARBA" id="ARBA00022692"/>
    </source>
</evidence>
<dbReference type="GO" id="GO:0016020">
    <property type="term" value="C:membrane"/>
    <property type="evidence" value="ECO:0007669"/>
    <property type="project" value="UniProtKB-SubCell"/>
</dbReference>
<dbReference type="PANTHER" id="PTHR11101">
    <property type="entry name" value="PHOSPHATE TRANSPORTER"/>
    <property type="match status" value="1"/>
</dbReference>
<feature type="transmembrane region" description="Helical" evidence="8">
    <location>
        <begin position="213"/>
        <end position="234"/>
    </location>
</feature>
<keyword evidence="5 8" id="KW-0812">Transmembrane</keyword>
<keyword evidence="4 8" id="KW-0592">Phosphate transport</keyword>
<dbReference type="KEGG" id="goe:100905269"/>
<evidence type="ECO:0000256" key="3">
    <source>
        <dbReference type="ARBA" id="ARBA00022448"/>
    </source>
</evidence>
<proteinExistence type="inferred from homology"/>
<gene>
    <name evidence="11" type="primary">LOC100905269</name>
</gene>
<dbReference type="AlphaFoldDB" id="A0AAJ7WHM2"/>
<comment type="similarity">
    <text evidence="2 8">Belongs to the inorganic phosphate transporter (PiT) (TC 2.A.20) family.</text>
</comment>
<dbReference type="GO" id="GO:0035435">
    <property type="term" value="P:phosphate ion transmembrane transport"/>
    <property type="evidence" value="ECO:0007669"/>
    <property type="project" value="TreeGrafter"/>
</dbReference>
<dbReference type="InterPro" id="IPR001204">
    <property type="entry name" value="Phos_transporter"/>
</dbReference>
<evidence type="ECO:0000256" key="9">
    <source>
        <dbReference type="SAM" id="MobiDB-lite"/>
    </source>
</evidence>
<keyword evidence="3 8" id="KW-0813">Transport</keyword>
<reference evidence="11" key="1">
    <citation type="submission" date="2025-08" db="UniProtKB">
        <authorList>
            <consortium name="RefSeq"/>
        </authorList>
    </citation>
    <scope>IDENTIFICATION</scope>
</reference>
<dbReference type="PANTHER" id="PTHR11101:SF80">
    <property type="entry name" value="PHOSPHATE TRANSPORTER"/>
    <property type="match status" value="1"/>
</dbReference>
<protein>
    <recommendedName>
        <fullName evidence="8">Phosphate transporter</fullName>
    </recommendedName>
</protein>
<comment type="subcellular location">
    <subcellularLocation>
        <location evidence="1 8">Membrane</location>
        <topology evidence="1 8">Multi-pass membrane protein</topology>
    </subcellularLocation>
</comment>
<feature type="transmembrane region" description="Helical" evidence="8">
    <location>
        <begin position="188"/>
        <end position="207"/>
    </location>
</feature>
<keyword evidence="6 8" id="KW-1133">Transmembrane helix</keyword>
<dbReference type="Proteomes" id="UP000694867">
    <property type="component" value="Unplaced"/>
</dbReference>